<sequence length="400" mass="43442">MPVLDLPRHIVIESGALNKLDELMAAQGSKRVLVVMDSFLANPPINLHEKVVRVLRKSGIESTLFSDYVGEPTTRNVEEAVKQLQTFEADGVIAIGGGSAIDLAKAAAVFGANNEIKWDEIARQRKLDRLPLLAVPTTAGTGSEATKIMVITNLETNVKMNPSHPNLIPDAAVLDPDLTLSLPVHFTAYTGLDALTHAIEAYVSNRASSMTDLFALKAIHEIGRALPKIMKDGKDKEARKELILASCYAGVAFSNASTNLAHAAGRPLGARFHIPHGLSVAMLLPFVLRFGVESCKERYADIAVALGEPSSLSTEELAKSAIRRIDRYNEAFSIWKDARKYIQPEQLVEEIPALTADALSGNGILTNRKVPNEHDIQVIFHMLAEKLTTVDEKSVGATMK</sequence>
<dbReference type="FunFam" id="3.40.50.1970:FF:000003">
    <property type="entry name" value="Alcohol dehydrogenase, iron-containing"/>
    <property type="match status" value="1"/>
</dbReference>
<feature type="domain" description="Alcohol dehydrogenase iron-type/glycerol dehydrogenase GldA" evidence="4">
    <location>
        <begin position="7"/>
        <end position="176"/>
    </location>
</feature>
<evidence type="ECO:0000313" key="6">
    <source>
        <dbReference type="EMBL" id="KKB39596.1"/>
    </source>
</evidence>
<keyword evidence="7" id="KW-1185">Reference proteome</keyword>
<dbReference type="EMBL" id="JWIR02000040">
    <property type="protein sequence ID" value="KKB39596.1"/>
    <property type="molecule type" value="Genomic_DNA"/>
</dbReference>
<evidence type="ECO:0000256" key="2">
    <source>
        <dbReference type="ARBA" id="ARBA00023002"/>
    </source>
</evidence>
<accession>A0A0F5I255</accession>
<evidence type="ECO:0000259" key="4">
    <source>
        <dbReference type="Pfam" id="PF00465"/>
    </source>
</evidence>
<comment type="similarity">
    <text evidence="1">Belongs to the iron-containing alcohol dehydrogenase family.</text>
</comment>
<dbReference type="Pfam" id="PF25137">
    <property type="entry name" value="ADH_Fe_C"/>
    <property type="match status" value="1"/>
</dbReference>
<dbReference type="Gene3D" id="1.20.1090.10">
    <property type="entry name" value="Dehydroquinate synthase-like - alpha domain"/>
    <property type="match status" value="1"/>
</dbReference>
<evidence type="ECO:0000256" key="1">
    <source>
        <dbReference type="ARBA" id="ARBA00007358"/>
    </source>
</evidence>
<dbReference type="InterPro" id="IPR001670">
    <property type="entry name" value="ADH_Fe/GldA"/>
</dbReference>
<proteinExistence type="inferred from homology"/>
<dbReference type="FunFam" id="1.20.1090.10:FF:000001">
    <property type="entry name" value="Aldehyde-alcohol dehydrogenase"/>
    <property type="match status" value="1"/>
</dbReference>
<dbReference type="Proteomes" id="UP000031563">
    <property type="component" value="Unassembled WGS sequence"/>
</dbReference>
<dbReference type="RefSeq" id="WP_039237186.1">
    <property type="nucleotide sequence ID" value="NZ_JWIR02000040.1"/>
</dbReference>
<dbReference type="Pfam" id="PF00465">
    <property type="entry name" value="Fe-ADH"/>
    <property type="match status" value="1"/>
</dbReference>
<keyword evidence="2" id="KW-0560">Oxidoreductase</keyword>
<evidence type="ECO:0000259" key="5">
    <source>
        <dbReference type="Pfam" id="PF25137"/>
    </source>
</evidence>
<keyword evidence="3" id="KW-0520">NAD</keyword>
<evidence type="ECO:0000256" key="3">
    <source>
        <dbReference type="ARBA" id="ARBA00023027"/>
    </source>
</evidence>
<dbReference type="InterPro" id="IPR039697">
    <property type="entry name" value="Alcohol_dehydrogenase_Fe"/>
</dbReference>
<dbReference type="Gene3D" id="3.40.50.1970">
    <property type="match status" value="1"/>
</dbReference>
<feature type="domain" description="Fe-containing alcohol dehydrogenase-like C-terminal" evidence="5">
    <location>
        <begin position="187"/>
        <end position="381"/>
    </location>
</feature>
<dbReference type="STRING" id="1221996.QY95_02226"/>
<accession>A0A0F5HUF6</accession>
<dbReference type="PROSITE" id="PS00913">
    <property type="entry name" value="ADH_IRON_1"/>
    <property type="match status" value="1"/>
</dbReference>
<reference evidence="6" key="1">
    <citation type="submission" date="2015-02" db="EMBL/GenBank/DDBJ databases">
        <title>Genome Assembly of Bacillaceae bacterium MTCC 8252.</title>
        <authorList>
            <person name="Verma A."/>
            <person name="Khatri I."/>
            <person name="Mual P."/>
            <person name="Subramanian S."/>
            <person name="Krishnamurthi S."/>
        </authorList>
    </citation>
    <scope>NUCLEOTIDE SEQUENCE [LARGE SCALE GENOMIC DNA]</scope>
    <source>
        <strain evidence="6">MTCC 8252</strain>
    </source>
</reference>
<comment type="caution">
    <text evidence="6">The sequence shown here is derived from an EMBL/GenBank/DDBJ whole genome shotgun (WGS) entry which is preliminary data.</text>
</comment>
<dbReference type="AlphaFoldDB" id="A0A0F5I255"/>
<dbReference type="SUPFAM" id="SSF56796">
    <property type="entry name" value="Dehydroquinate synthase-like"/>
    <property type="match status" value="1"/>
</dbReference>
<evidence type="ECO:0000313" key="7">
    <source>
        <dbReference type="Proteomes" id="UP000031563"/>
    </source>
</evidence>
<dbReference type="InterPro" id="IPR056798">
    <property type="entry name" value="ADH_Fe_C"/>
</dbReference>
<dbReference type="PANTHER" id="PTHR11496">
    <property type="entry name" value="ALCOHOL DEHYDROGENASE"/>
    <property type="match status" value="1"/>
</dbReference>
<gene>
    <name evidence="6" type="ORF">QY95_02226</name>
</gene>
<dbReference type="OrthoDB" id="9815791at2"/>
<dbReference type="GO" id="GO:0046872">
    <property type="term" value="F:metal ion binding"/>
    <property type="evidence" value="ECO:0007669"/>
    <property type="project" value="InterPro"/>
</dbReference>
<protein>
    <submittedName>
        <fullName evidence="6">Alcohol dehydrogenase</fullName>
    </submittedName>
</protein>
<organism evidence="6 7">
    <name type="scientific">Bacillus thermotolerans</name>
    <name type="common">Quasibacillus thermotolerans</name>
    <dbReference type="NCBI Taxonomy" id="1221996"/>
    <lineage>
        <taxon>Bacteria</taxon>
        <taxon>Bacillati</taxon>
        <taxon>Bacillota</taxon>
        <taxon>Bacilli</taxon>
        <taxon>Bacillales</taxon>
        <taxon>Bacillaceae</taxon>
        <taxon>Bacillus</taxon>
    </lineage>
</organism>
<name>A0A0F5I255_BACTR</name>
<dbReference type="GO" id="GO:0004022">
    <property type="term" value="F:alcohol dehydrogenase (NAD+) activity"/>
    <property type="evidence" value="ECO:0007669"/>
    <property type="project" value="UniProtKB-ARBA"/>
</dbReference>
<dbReference type="PANTHER" id="PTHR11496:SF102">
    <property type="entry name" value="ALCOHOL DEHYDROGENASE 4"/>
    <property type="match status" value="1"/>
</dbReference>
<dbReference type="InterPro" id="IPR018211">
    <property type="entry name" value="ADH_Fe_CS"/>
</dbReference>
<dbReference type="CDD" id="cd08551">
    <property type="entry name" value="Fe-ADH"/>
    <property type="match status" value="1"/>
</dbReference>